<dbReference type="CDD" id="cd08249">
    <property type="entry name" value="enoyl_reductase_like"/>
    <property type="match status" value="1"/>
</dbReference>
<dbReference type="AlphaFoldDB" id="A0A074RTV6"/>
<dbReference type="SMART" id="SM00829">
    <property type="entry name" value="PKS_ER"/>
    <property type="match status" value="1"/>
</dbReference>
<organism evidence="3 4">
    <name type="scientific">Rhizoctonia solani 123E</name>
    <dbReference type="NCBI Taxonomy" id="1423351"/>
    <lineage>
        <taxon>Eukaryota</taxon>
        <taxon>Fungi</taxon>
        <taxon>Dikarya</taxon>
        <taxon>Basidiomycota</taxon>
        <taxon>Agaricomycotina</taxon>
        <taxon>Agaricomycetes</taxon>
        <taxon>Cantharellales</taxon>
        <taxon>Ceratobasidiaceae</taxon>
        <taxon>Rhizoctonia</taxon>
    </lineage>
</organism>
<dbReference type="InterPro" id="IPR036291">
    <property type="entry name" value="NAD(P)-bd_dom_sf"/>
</dbReference>
<comment type="caution">
    <text evidence="3">The sequence shown here is derived from an EMBL/GenBank/DDBJ whole genome shotgun (WGS) entry which is preliminary data.</text>
</comment>
<accession>A0A074RTV6</accession>
<sequence>MLGLKFAQLLLLGLSGVLAFPSLARPALEIRDDLCNGYAALCSRSYGNVTYIGAHNSYAVSTDVAALSANQNVDVTAQLNLGVRLLQAAGKLKNGAVQLCHTSCILWDGGSLTSWLTKIKTWMDSHPREVVTLVLTNGDALDANQYWVPSFTASGIMPYVYTPPSGSVTRDAWPTLGSMISSGQRLVVIMDYPSNSGGVPWIISEFNNMWETPFSQIDASFPCKVDRVNGGPNGKMYMINHSLNYKFLGSDDIIVPDRAKAATTNSIASIMAHANGCAPLGEILWPTYVLLDWVDKGDPWTALRQLNRDKTVQLEDVPVPTLDTNEVLVQVHSVAQNPTDWKRATHLNVSFLAHGNIIGCDFSGTVVKLGSDFITRVKIGDTVSGFVHGGNYKDRGAFAQYLKAEADLIWKFPTNILSFEEAATMNCAFWTSIQAFYNRLGLDEPSSGAKKDEWILIYGGSSSLGLFSTQLAKLSGYKVVTTVSPKNFDLLKSLGADVTIDYKSSDVVEQIQKATGNTLRFAFDTVCNATTQAVCAKSLAPASEEGKPGKVLVVLPPNKDAQALRSDVVIQHTLIYTALGRAFGNFPASPHDRQHMASWMPKIEELIASGNVKPNPVKLWPGGLASVNDGFQYMRDGKVSAEKIVYNI</sequence>
<dbReference type="Pfam" id="PF08240">
    <property type="entry name" value="ADH_N"/>
    <property type="match status" value="1"/>
</dbReference>
<protein>
    <submittedName>
        <fullName evidence="3">Putative zinc-binding oxidoreductase ToxD</fullName>
    </submittedName>
</protein>
<dbReference type="OrthoDB" id="7984201at2759"/>
<reference evidence="3 4" key="1">
    <citation type="submission" date="2013-12" db="EMBL/GenBank/DDBJ databases">
        <authorList>
            <person name="Cubeta M."/>
            <person name="Pakala S."/>
            <person name="Fedorova N."/>
            <person name="Thomas E."/>
            <person name="Dean R."/>
            <person name="Jabaji S."/>
            <person name="Neate S."/>
            <person name="Toda T."/>
            <person name="Tavantzis S."/>
            <person name="Vilgalys R."/>
            <person name="Bharathan N."/>
            <person name="Pakala S."/>
            <person name="Losada L.S."/>
            <person name="Zafar N."/>
            <person name="Nierman W."/>
        </authorList>
    </citation>
    <scope>NUCLEOTIDE SEQUENCE [LARGE SCALE GENOMIC DNA]</scope>
    <source>
        <strain evidence="3 4">123E</strain>
    </source>
</reference>
<dbReference type="Gene3D" id="3.40.50.720">
    <property type="entry name" value="NAD(P)-binding Rossmann-like Domain"/>
    <property type="match status" value="1"/>
</dbReference>
<dbReference type="Proteomes" id="UP000027456">
    <property type="component" value="Unassembled WGS sequence"/>
</dbReference>
<dbReference type="GO" id="GO:0008081">
    <property type="term" value="F:phosphoric diester hydrolase activity"/>
    <property type="evidence" value="ECO:0007669"/>
    <property type="project" value="InterPro"/>
</dbReference>
<dbReference type="InterPro" id="IPR047122">
    <property type="entry name" value="Trans-enoyl_RdTase-like"/>
</dbReference>
<dbReference type="InterPro" id="IPR013154">
    <property type="entry name" value="ADH-like_N"/>
</dbReference>
<evidence type="ECO:0000259" key="2">
    <source>
        <dbReference type="SMART" id="SM00829"/>
    </source>
</evidence>
<dbReference type="Gene3D" id="3.90.180.10">
    <property type="entry name" value="Medium-chain alcohol dehydrogenases, catalytic domain"/>
    <property type="match status" value="1"/>
</dbReference>
<dbReference type="GO" id="GO:0016651">
    <property type="term" value="F:oxidoreductase activity, acting on NAD(P)H"/>
    <property type="evidence" value="ECO:0007669"/>
    <property type="project" value="InterPro"/>
</dbReference>
<dbReference type="SUPFAM" id="SSF51695">
    <property type="entry name" value="PLC-like phosphodiesterases"/>
    <property type="match status" value="1"/>
</dbReference>
<dbReference type="InterPro" id="IPR017946">
    <property type="entry name" value="PLC-like_Pdiesterase_TIM-brl"/>
</dbReference>
<dbReference type="GO" id="GO:0006629">
    <property type="term" value="P:lipid metabolic process"/>
    <property type="evidence" value="ECO:0007669"/>
    <property type="project" value="InterPro"/>
</dbReference>
<feature type="chain" id="PRO_5001698082" evidence="1">
    <location>
        <begin position="20"/>
        <end position="648"/>
    </location>
</feature>
<dbReference type="PANTHER" id="PTHR45348:SF2">
    <property type="entry name" value="ZINC-TYPE ALCOHOL DEHYDROGENASE-LIKE PROTEIN C2E1P3.01"/>
    <property type="match status" value="1"/>
</dbReference>
<gene>
    <name evidence="3" type="ORF">V565_082640</name>
</gene>
<dbReference type="InterPro" id="IPR011032">
    <property type="entry name" value="GroES-like_sf"/>
</dbReference>
<keyword evidence="1" id="KW-0732">Signal</keyword>
<feature type="signal peptide" evidence="1">
    <location>
        <begin position="1"/>
        <end position="19"/>
    </location>
</feature>
<keyword evidence="4" id="KW-1185">Reference proteome</keyword>
<dbReference type="Pfam" id="PF00107">
    <property type="entry name" value="ADH_zinc_N"/>
    <property type="match status" value="1"/>
</dbReference>
<dbReference type="Pfam" id="PF26146">
    <property type="entry name" value="PI-PLC_X"/>
    <property type="match status" value="1"/>
</dbReference>
<dbReference type="SUPFAM" id="SSF50129">
    <property type="entry name" value="GroES-like"/>
    <property type="match status" value="1"/>
</dbReference>
<proteinExistence type="predicted"/>
<dbReference type="EMBL" id="AZST01000266">
    <property type="protein sequence ID" value="KEP50299.1"/>
    <property type="molecule type" value="Genomic_DNA"/>
</dbReference>
<evidence type="ECO:0000256" key="1">
    <source>
        <dbReference type="SAM" id="SignalP"/>
    </source>
</evidence>
<dbReference type="HOGENOM" id="CLU_422810_0_0_1"/>
<name>A0A074RTV6_9AGAM</name>
<dbReference type="SUPFAM" id="SSF51735">
    <property type="entry name" value="NAD(P)-binding Rossmann-fold domains"/>
    <property type="match status" value="1"/>
</dbReference>
<dbReference type="InterPro" id="IPR013149">
    <property type="entry name" value="ADH-like_C"/>
</dbReference>
<dbReference type="STRING" id="1423351.A0A074RTV6"/>
<feature type="domain" description="Enoyl reductase (ER)" evidence="2">
    <location>
        <begin position="307"/>
        <end position="646"/>
    </location>
</feature>
<evidence type="ECO:0000313" key="3">
    <source>
        <dbReference type="EMBL" id="KEP50299.1"/>
    </source>
</evidence>
<evidence type="ECO:0000313" key="4">
    <source>
        <dbReference type="Proteomes" id="UP000027456"/>
    </source>
</evidence>
<dbReference type="InterPro" id="IPR020843">
    <property type="entry name" value="ER"/>
</dbReference>
<dbReference type="Gene3D" id="3.20.20.190">
    <property type="entry name" value="Phosphatidylinositol (PI) phosphodiesterase"/>
    <property type="match status" value="1"/>
</dbReference>
<dbReference type="PANTHER" id="PTHR45348">
    <property type="entry name" value="HYPOTHETICAL OXIDOREDUCTASE (EUROFUNG)"/>
    <property type="match status" value="1"/>
</dbReference>